<comment type="caution">
    <text evidence="1">The sequence shown here is derived from an EMBL/GenBank/DDBJ whole genome shotgun (WGS) entry which is preliminary data.</text>
</comment>
<organism evidence="1 2">
    <name type="scientific">Blastopirellula marina</name>
    <dbReference type="NCBI Taxonomy" id="124"/>
    <lineage>
        <taxon>Bacteria</taxon>
        <taxon>Pseudomonadati</taxon>
        <taxon>Planctomycetota</taxon>
        <taxon>Planctomycetia</taxon>
        <taxon>Pirellulales</taxon>
        <taxon>Pirellulaceae</taxon>
        <taxon>Blastopirellula</taxon>
    </lineage>
</organism>
<dbReference type="Proteomes" id="UP000240009">
    <property type="component" value="Unassembled WGS sequence"/>
</dbReference>
<evidence type="ECO:0000313" key="1">
    <source>
        <dbReference type="EMBL" id="PQO36864.1"/>
    </source>
</evidence>
<name>A0A2S8FYE3_9BACT</name>
<accession>A0A2S8FYE3</accession>
<dbReference type="AlphaFoldDB" id="A0A2S8FYE3"/>
<gene>
    <name evidence="1" type="ORF">C5Y96_06780</name>
</gene>
<evidence type="ECO:0000313" key="2">
    <source>
        <dbReference type="Proteomes" id="UP000240009"/>
    </source>
</evidence>
<sequence>MVDLFVSLLLGERHVRRLTTPLFPPLTTTIPLFQLLWRQMSSTIPTASSIVGMAWARRTIVPIPLRSILKCFTIDHRDLLGRHLIVQNLGLAAVVGNTANHFQHRVTVLRAQMGAADSSHIGCDLAVDDTVPLVDQDQFLAIG</sequence>
<proteinExistence type="predicted"/>
<reference evidence="1 2" key="1">
    <citation type="submission" date="2018-02" db="EMBL/GenBank/DDBJ databases">
        <title>Comparative genomes isolates from brazilian mangrove.</title>
        <authorList>
            <person name="Araujo J.E."/>
            <person name="Taketani R.G."/>
            <person name="Silva M.C.P."/>
            <person name="Loureco M.V."/>
            <person name="Andreote F.D."/>
        </authorList>
    </citation>
    <scope>NUCLEOTIDE SEQUENCE [LARGE SCALE GENOMIC DNA]</scope>
    <source>
        <strain evidence="1 2">HEX-2 MGV</strain>
    </source>
</reference>
<dbReference type="EMBL" id="PUIA01000017">
    <property type="protein sequence ID" value="PQO36864.1"/>
    <property type="molecule type" value="Genomic_DNA"/>
</dbReference>
<protein>
    <submittedName>
        <fullName evidence="1">Uncharacterized protein</fullName>
    </submittedName>
</protein>